<dbReference type="PANTHER" id="PTHR38481:SF1">
    <property type="entry name" value="HYALURONATE LYASE"/>
    <property type="match status" value="1"/>
</dbReference>
<sequence>MKVLLFLLVSCLALVACDDLSTVTSRRLLNSYYLTSSASNSSISNWIKSQTPSGNWSDVVFLSGCDGRRASWQASGHWSRVSAIAAAWSSVSTYSVWKNNSAALNAALAGMDWWFSNDYNNTDCVDKGGLTNGTCPCGTPGFWNTNWYCQVILIPKNAYPACLLLRDQLSASQLAGCDRLFSRSYTRIGTDVNGLGQITGANLLDVSSIGVAWGVLSQNSSLLSDAFNHVSGEFVYRDAPFTDGIKSDGSFQQHLGLLYTGNYGKDFINLAIGLQNEAAGTAYQATPAGRDVFTSLITGSEWFLHGPTLFWDFAVTGRFISGPVSDKIATGGININLTALSTVSAQWSASQNQQITQTVSRLLSNNSINPGGLNDVTVHRRNNFVITFQGFSNRTINTECLNTQNNYGYHLADGAIWNHITAPANSTVPTGQQYTDIFNSWDWTRVPGTTTLATGESAGIAPITCAAVNAGLTNKQSFVGGVSDGNYGVSVQIFTDPFDARLTWRKAVFFFEDSYLVSVSQATLNTSLSTGIVTTLDQRRHGGQIVFGQNNTSVWHDGIGYFVHNGQLSASSSVSSGNWSTIGISAKGATTNDIFLATISHRASASYSVYPAQNLSSFQSLTATHTVLVDTAAATVAYDSAIQILYLVAWQPGTVNFTSPDGNAASVQASSAVTAIFHLSNGTAYLSDPSQTLAGTNVNVNVKFGGSSYTVNSVLPQSVGVTASATLSPASTTGTNGGTNAGTGANTGSTPSVSSTTTQNTPASTAASIYIAYALTCLTLFVASL</sequence>
<dbReference type="Pfam" id="PF08124">
    <property type="entry name" value="Lyase_8_N"/>
    <property type="match status" value="1"/>
</dbReference>
<name>A0A2P6NWB3_9EUKA</name>
<dbReference type="InterPro" id="IPR011071">
    <property type="entry name" value="Lyase_8-like_C"/>
</dbReference>
<dbReference type="GO" id="GO:0005975">
    <property type="term" value="P:carbohydrate metabolic process"/>
    <property type="evidence" value="ECO:0007669"/>
    <property type="project" value="InterPro"/>
</dbReference>
<dbReference type="InParanoid" id="A0A2P6NWB3"/>
<dbReference type="InterPro" id="IPR003159">
    <property type="entry name" value="Lyase_8_central_dom"/>
</dbReference>
<dbReference type="EMBL" id="MDYQ01000012">
    <property type="protein sequence ID" value="PRP88257.1"/>
    <property type="molecule type" value="Genomic_DNA"/>
</dbReference>
<evidence type="ECO:0000259" key="6">
    <source>
        <dbReference type="Pfam" id="PF02278"/>
    </source>
</evidence>
<feature type="region of interest" description="Disordered" evidence="4">
    <location>
        <begin position="729"/>
        <end position="759"/>
    </location>
</feature>
<dbReference type="PANTHER" id="PTHR38481">
    <property type="entry name" value="HYALURONATE LYASE"/>
    <property type="match status" value="1"/>
</dbReference>
<feature type="domain" description="Polysaccharide lyase family 8 central" evidence="6">
    <location>
        <begin position="374"/>
        <end position="612"/>
    </location>
</feature>
<gene>
    <name evidence="8" type="ORF">PROFUN_03366</name>
</gene>
<feature type="signal peptide" evidence="5">
    <location>
        <begin position="1"/>
        <end position="17"/>
    </location>
</feature>
<feature type="chain" id="PRO_5015156170" evidence="5">
    <location>
        <begin position="18"/>
        <end position="785"/>
    </location>
</feature>
<dbReference type="Proteomes" id="UP000241769">
    <property type="component" value="Unassembled WGS sequence"/>
</dbReference>
<keyword evidence="9" id="KW-1185">Reference proteome</keyword>
<dbReference type="GO" id="GO:0005576">
    <property type="term" value="C:extracellular region"/>
    <property type="evidence" value="ECO:0007669"/>
    <property type="project" value="InterPro"/>
</dbReference>
<dbReference type="InterPro" id="IPR014718">
    <property type="entry name" value="GH-type_carb-bd"/>
</dbReference>
<protein>
    <submittedName>
        <fullName evidence="8">Polysaccharide lyase family 8 protein</fullName>
    </submittedName>
</protein>
<dbReference type="InterPro" id="IPR012970">
    <property type="entry name" value="Lyase_8_alpha_N"/>
</dbReference>
<evidence type="ECO:0000259" key="7">
    <source>
        <dbReference type="Pfam" id="PF08124"/>
    </source>
</evidence>
<feature type="compositionally biased region" description="Low complexity" evidence="4">
    <location>
        <begin position="742"/>
        <end position="759"/>
    </location>
</feature>
<evidence type="ECO:0000256" key="2">
    <source>
        <dbReference type="ARBA" id="ARBA00022729"/>
    </source>
</evidence>
<keyword evidence="3 8" id="KW-0456">Lyase</keyword>
<comment type="similarity">
    <text evidence="1">Belongs to the polysaccharide lyase 8 family.</text>
</comment>
<accession>A0A2P6NWB3</accession>
<dbReference type="GO" id="GO:0030246">
    <property type="term" value="F:carbohydrate binding"/>
    <property type="evidence" value="ECO:0007669"/>
    <property type="project" value="InterPro"/>
</dbReference>
<evidence type="ECO:0000313" key="9">
    <source>
        <dbReference type="Proteomes" id="UP000241769"/>
    </source>
</evidence>
<comment type="caution">
    <text evidence="8">The sequence shown here is derived from an EMBL/GenBank/DDBJ whole genome shotgun (WGS) entry which is preliminary data.</text>
</comment>
<dbReference type="SUPFAM" id="SSF48230">
    <property type="entry name" value="Chondroitin AC/alginate lyase"/>
    <property type="match status" value="1"/>
</dbReference>
<evidence type="ECO:0000256" key="1">
    <source>
        <dbReference type="ARBA" id="ARBA00006699"/>
    </source>
</evidence>
<proteinExistence type="inferred from homology"/>
<evidence type="ECO:0000256" key="5">
    <source>
        <dbReference type="SAM" id="SignalP"/>
    </source>
</evidence>
<dbReference type="Gene3D" id="2.70.98.10">
    <property type="match status" value="1"/>
</dbReference>
<organism evidence="8 9">
    <name type="scientific">Planoprotostelium fungivorum</name>
    <dbReference type="NCBI Taxonomy" id="1890364"/>
    <lineage>
        <taxon>Eukaryota</taxon>
        <taxon>Amoebozoa</taxon>
        <taxon>Evosea</taxon>
        <taxon>Variosea</taxon>
        <taxon>Cavosteliida</taxon>
        <taxon>Cavosteliaceae</taxon>
        <taxon>Planoprotostelium</taxon>
    </lineage>
</organism>
<evidence type="ECO:0000256" key="3">
    <source>
        <dbReference type="ARBA" id="ARBA00023239"/>
    </source>
</evidence>
<keyword evidence="2 5" id="KW-0732">Signal</keyword>
<dbReference type="PROSITE" id="PS51257">
    <property type="entry name" value="PROKAR_LIPOPROTEIN"/>
    <property type="match status" value="1"/>
</dbReference>
<dbReference type="Gene3D" id="1.50.10.100">
    <property type="entry name" value="Chondroitin AC/alginate lyase"/>
    <property type="match status" value="1"/>
</dbReference>
<dbReference type="SUPFAM" id="SSF74650">
    <property type="entry name" value="Galactose mutarotase-like"/>
    <property type="match status" value="1"/>
</dbReference>
<dbReference type="InterPro" id="IPR011013">
    <property type="entry name" value="Gal_mutarotase_sf_dom"/>
</dbReference>
<dbReference type="OrthoDB" id="5980780at2759"/>
<dbReference type="AlphaFoldDB" id="A0A2P6NWB3"/>
<dbReference type="Pfam" id="PF02278">
    <property type="entry name" value="Lyase_8"/>
    <property type="match status" value="1"/>
</dbReference>
<dbReference type="GO" id="GO:0016837">
    <property type="term" value="F:carbon-oxygen lyase activity, acting on polysaccharides"/>
    <property type="evidence" value="ECO:0007669"/>
    <property type="project" value="UniProtKB-ARBA"/>
</dbReference>
<dbReference type="InterPro" id="IPR008929">
    <property type="entry name" value="Chondroitin_lyas"/>
</dbReference>
<reference evidence="8 9" key="1">
    <citation type="journal article" date="2018" name="Genome Biol. Evol.">
        <title>Multiple Roots of Fruiting Body Formation in Amoebozoa.</title>
        <authorList>
            <person name="Hillmann F."/>
            <person name="Forbes G."/>
            <person name="Novohradska S."/>
            <person name="Ferling I."/>
            <person name="Riege K."/>
            <person name="Groth M."/>
            <person name="Westermann M."/>
            <person name="Marz M."/>
            <person name="Spaller T."/>
            <person name="Winckler T."/>
            <person name="Schaap P."/>
            <person name="Glockner G."/>
        </authorList>
    </citation>
    <scope>NUCLEOTIDE SEQUENCE [LARGE SCALE GENOMIC DNA]</scope>
    <source>
        <strain evidence="8 9">Jena</strain>
    </source>
</reference>
<dbReference type="Gene3D" id="2.60.220.10">
    <property type="entry name" value="Polysaccharide lyase family 8-like, C-terminal"/>
    <property type="match status" value="1"/>
</dbReference>
<evidence type="ECO:0000256" key="4">
    <source>
        <dbReference type="SAM" id="MobiDB-lite"/>
    </source>
</evidence>
<feature type="domain" description="Polysaccharide lyase 8 N-terminal alpha-helical" evidence="7">
    <location>
        <begin position="145"/>
        <end position="331"/>
    </location>
</feature>
<dbReference type="SUPFAM" id="SSF49863">
    <property type="entry name" value="Hyaluronate lyase-like, C-terminal domain"/>
    <property type="match status" value="1"/>
</dbReference>
<dbReference type="InterPro" id="IPR038970">
    <property type="entry name" value="Lyase_8"/>
</dbReference>
<evidence type="ECO:0000313" key="8">
    <source>
        <dbReference type="EMBL" id="PRP88257.1"/>
    </source>
</evidence>